<dbReference type="Gene3D" id="4.10.240.10">
    <property type="entry name" value="Zn(2)-C6 fungal-type DNA-binding domain"/>
    <property type="match status" value="1"/>
</dbReference>
<evidence type="ECO:0000259" key="7">
    <source>
        <dbReference type="PROSITE" id="PS50048"/>
    </source>
</evidence>
<name>A0AAD4KI19_9EURO</name>
<dbReference type="CDD" id="cd12148">
    <property type="entry name" value="fungal_TF_MHR"/>
    <property type="match status" value="1"/>
</dbReference>
<dbReference type="InterPro" id="IPR007219">
    <property type="entry name" value="XnlR_reg_dom"/>
</dbReference>
<sequence length="606" mass="68640">MSAMQCAEEKVRCSGDRPNCQRCVRTARTCVYEQKEGYESRRNLFLTQSTTTVPLQDGGVGQDLTPSMHVPGDLLVTLIPIYFSHIYNASLLLHRPSFEPSAIAGREKPQVVLSVCAFASRFLRSVNCEQILDEQRYSRSWANQAARLAMSEIEDPQEANLVTCMNLALFWYSLGEWRKSFMFKAHVLGLSFERPDQRDNLKSEIRRRKYWACHAINAFSSDILFFDQRRLHQINLKLPCADADYEAGIIPDNTTNSIYGEMIKALDLWAATAELVRTSEVGGDLRISAMHTLDKKIEAWWNEIPQYMRLEPKRLALSRQDSLPRLLLIHIIYHQCLCSLHSSIVPIFSLSVNDPQSSQACQLSAQIAYENANIASEYFSAALDDTWDPSRIPSFVAYAAYGACSIQIPFIWCTEKRVREVAHRNVAANIRMIHHLKKYWKFAALLVSNLIIVLHMTKTVEIDISFKETNSRMLYQVHSKIPHILENEPKFMTPERFNIFTGNSGRARLSVLTHNAILLGNDGVVAENAEQVDCGTNDISLECVALPTPNTAAELETESFDIASTSATFSDIPYLDPALFTSDFPSITFDMESFNEGFPGVMDNWE</sequence>
<dbReference type="PROSITE" id="PS50048">
    <property type="entry name" value="ZN2_CY6_FUNGAL_2"/>
    <property type="match status" value="1"/>
</dbReference>
<keyword evidence="2" id="KW-0479">Metal-binding</keyword>
<proteinExistence type="predicted"/>
<evidence type="ECO:0000313" key="9">
    <source>
        <dbReference type="Proteomes" id="UP001201262"/>
    </source>
</evidence>
<dbReference type="GO" id="GO:0006351">
    <property type="term" value="P:DNA-templated transcription"/>
    <property type="evidence" value="ECO:0007669"/>
    <property type="project" value="InterPro"/>
</dbReference>
<evidence type="ECO:0000256" key="2">
    <source>
        <dbReference type="ARBA" id="ARBA00022723"/>
    </source>
</evidence>
<keyword evidence="5" id="KW-0804">Transcription</keyword>
<keyword evidence="9" id="KW-1185">Reference proteome</keyword>
<dbReference type="RefSeq" id="XP_046066995.1">
    <property type="nucleotide sequence ID" value="XM_046221523.1"/>
</dbReference>
<keyword evidence="4" id="KW-0238">DNA-binding</keyword>
<evidence type="ECO:0000256" key="1">
    <source>
        <dbReference type="ARBA" id="ARBA00004123"/>
    </source>
</evidence>
<dbReference type="PANTHER" id="PTHR47338">
    <property type="entry name" value="ZN(II)2CYS6 TRANSCRIPTION FACTOR (EUROFUNG)-RELATED"/>
    <property type="match status" value="1"/>
</dbReference>
<protein>
    <recommendedName>
        <fullName evidence="7">Zn(2)-C6 fungal-type domain-containing protein</fullName>
    </recommendedName>
</protein>
<accession>A0AAD4KI19</accession>
<dbReference type="CDD" id="cd00067">
    <property type="entry name" value="GAL4"/>
    <property type="match status" value="1"/>
</dbReference>
<comment type="subcellular location">
    <subcellularLocation>
        <location evidence="1">Nucleus</location>
    </subcellularLocation>
</comment>
<feature type="domain" description="Zn(2)-C6 fungal-type" evidence="7">
    <location>
        <begin position="2"/>
        <end position="32"/>
    </location>
</feature>
<dbReference type="GO" id="GO:0005634">
    <property type="term" value="C:nucleus"/>
    <property type="evidence" value="ECO:0007669"/>
    <property type="project" value="UniProtKB-SubCell"/>
</dbReference>
<dbReference type="GO" id="GO:0008270">
    <property type="term" value="F:zinc ion binding"/>
    <property type="evidence" value="ECO:0007669"/>
    <property type="project" value="InterPro"/>
</dbReference>
<keyword evidence="3" id="KW-0805">Transcription regulation</keyword>
<dbReference type="GO" id="GO:0003677">
    <property type="term" value="F:DNA binding"/>
    <property type="evidence" value="ECO:0007669"/>
    <property type="project" value="UniProtKB-KW"/>
</dbReference>
<dbReference type="InterPro" id="IPR001138">
    <property type="entry name" value="Zn2Cys6_DnaBD"/>
</dbReference>
<dbReference type="Pfam" id="PF00172">
    <property type="entry name" value="Zn_clus"/>
    <property type="match status" value="1"/>
</dbReference>
<dbReference type="InterPro" id="IPR050815">
    <property type="entry name" value="TF_fung"/>
</dbReference>
<dbReference type="Proteomes" id="UP001201262">
    <property type="component" value="Unassembled WGS sequence"/>
</dbReference>
<dbReference type="SUPFAM" id="SSF57701">
    <property type="entry name" value="Zn2/Cys6 DNA-binding domain"/>
    <property type="match status" value="1"/>
</dbReference>
<comment type="caution">
    <text evidence="8">The sequence shown here is derived from an EMBL/GenBank/DDBJ whole genome shotgun (WGS) entry which is preliminary data.</text>
</comment>
<dbReference type="GO" id="GO:0000981">
    <property type="term" value="F:DNA-binding transcription factor activity, RNA polymerase II-specific"/>
    <property type="evidence" value="ECO:0007669"/>
    <property type="project" value="InterPro"/>
</dbReference>
<keyword evidence="6" id="KW-0539">Nucleus</keyword>
<dbReference type="Pfam" id="PF04082">
    <property type="entry name" value="Fungal_trans"/>
    <property type="match status" value="1"/>
</dbReference>
<reference evidence="8" key="1">
    <citation type="submission" date="2021-12" db="EMBL/GenBank/DDBJ databases">
        <title>Convergent genome expansion in fungi linked to evolution of root-endophyte symbiosis.</title>
        <authorList>
            <consortium name="DOE Joint Genome Institute"/>
            <person name="Ke Y.-H."/>
            <person name="Bonito G."/>
            <person name="Liao H.-L."/>
            <person name="Looney B."/>
            <person name="Rojas-Flechas A."/>
            <person name="Nash J."/>
            <person name="Hameed K."/>
            <person name="Schadt C."/>
            <person name="Martin F."/>
            <person name="Crous P.W."/>
            <person name="Miettinen O."/>
            <person name="Magnuson J.K."/>
            <person name="Labbe J."/>
            <person name="Jacobson D."/>
            <person name="Doktycz M.J."/>
            <person name="Veneault-Fourrey C."/>
            <person name="Kuo A."/>
            <person name="Mondo S."/>
            <person name="Calhoun S."/>
            <person name="Riley R."/>
            <person name="Ohm R."/>
            <person name="LaButti K."/>
            <person name="Andreopoulos B."/>
            <person name="Pangilinan J."/>
            <person name="Nolan M."/>
            <person name="Tritt A."/>
            <person name="Clum A."/>
            <person name="Lipzen A."/>
            <person name="Daum C."/>
            <person name="Barry K."/>
            <person name="Grigoriev I.V."/>
            <person name="Vilgalys R."/>
        </authorList>
    </citation>
    <scope>NUCLEOTIDE SEQUENCE</scope>
    <source>
        <strain evidence="8">PMI_201</strain>
    </source>
</reference>
<evidence type="ECO:0000256" key="6">
    <source>
        <dbReference type="ARBA" id="ARBA00023242"/>
    </source>
</evidence>
<evidence type="ECO:0000256" key="4">
    <source>
        <dbReference type="ARBA" id="ARBA00023125"/>
    </source>
</evidence>
<dbReference type="AlphaFoldDB" id="A0AAD4KI19"/>
<organism evidence="8 9">
    <name type="scientific">Talaromyces proteolyticus</name>
    <dbReference type="NCBI Taxonomy" id="1131652"/>
    <lineage>
        <taxon>Eukaryota</taxon>
        <taxon>Fungi</taxon>
        <taxon>Dikarya</taxon>
        <taxon>Ascomycota</taxon>
        <taxon>Pezizomycotina</taxon>
        <taxon>Eurotiomycetes</taxon>
        <taxon>Eurotiomycetidae</taxon>
        <taxon>Eurotiales</taxon>
        <taxon>Trichocomaceae</taxon>
        <taxon>Talaromyces</taxon>
        <taxon>Talaromyces sect. Bacilispori</taxon>
    </lineage>
</organism>
<dbReference type="PANTHER" id="PTHR47338:SF7">
    <property type="entry name" value="ZN(II)2CYS6 TRANSCRIPTION FACTOR (EUROFUNG)"/>
    <property type="match status" value="1"/>
</dbReference>
<evidence type="ECO:0000313" key="8">
    <source>
        <dbReference type="EMBL" id="KAH8690799.1"/>
    </source>
</evidence>
<evidence type="ECO:0000256" key="3">
    <source>
        <dbReference type="ARBA" id="ARBA00023015"/>
    </source>
</evidence>
<dbReference type="GeneID" id="70251810"/>
<dbReference type="EMBL" id="JAJTJA010000013">
    <property type="protein sequence ID" value="KAH8690799.1"/>
    <property type="molecule type" value="Genomic_DNA"/>
</dbReference>
<gene>
    <name evidence="8" type="ORF">BGW36DRAFT_440126</name>
</gene>
<dbReference type="InterPro" id="IPR036864">
    <property type="entry name" value="Zn2-C6_fun-type_DNA-bd_sf"/>
</dbReference>
<evidence type="ECO:0000256" key="5">
    <source>
        <dbReference type="ARBA" id="ARBA00023163"/>
    </source>
</evidence>